<keyword evidence="2" id="KW-1185">Reference proteome</keyword>
<dbReference type="Proteomes" id="UP000240542">
    <property type="component" value="Unassembled WGS sequence"/>
</dbReference>
<dbReference type="EMBL" id="PYGA01000012">
    <property type="protein sequence ID" value="PSK96222.1"/>
    <property type="molecule type" value="Genomic_DNA"/>
</dbReference>
<dbReference type="RefSeq" id="WP_146165591.1">
    <property type="nucleotide sequence ID" value="NZ_PYGA01000012.1"/>
</dbReference>
<accession>A0A2P8DG79</accession>
<evidence type="ECO:0000313" key="1">
    <source>
        <dbReference type="EMBL" id="PSK96222.1"/>
    </source>
</evidence>
<comment type="caution">
    <text evidence="1">The sequence shown here is derived from an EMBL/GenBank/DDBJ whole genome shotgun (WGS) entry which is preliminary data.</text>
</comment>
<sequence>MGGSWGISGAILLNGARDPGWVRAVEAARAWMLTHWSEWTHNEVHAERTAPLELAALLALVCYTAPSSTDEALEALLADSDLEMRLVDGLAAAGHRVGPYADGSADTAIARAWDTVDHARRARPALSERPVVETADALLRAPAIQRRLARPFPPLTRPLEDHVLLNDPFCGAAEPAPGRPRHAEVAYAPPPDTAPHHPRTLPIVIDLDTWEPQPAAERTHGYHTAAAILTRRPPGSTDVWLASRGAAWTGTVIAAQIGPARLRCVHAAYRESVDWYSPLSPQHAMARNTFFTVTALDALDALDDEEPAVPTHIWAAVLSAWPGSALRAAAGDHTAPPSRTEEVPVRTWEQLGDLLLHGPAGSTRLRLSDIATAPRP</sequence>
<protein>
    <submittedName>
        <fullName evidence="1">Uncharacterized protein</fullName>
    </submittedName>
</protein>
<proteinExistence type="predicted"/>
<evidence type="ECO:0000313" key="2">
    <source>
        <dbReference type="Proteomes" id="UP000240542"/>
    </source>
</evidence>
<organism evidence="1 2">
    <name type="scientific">Murinocardiopsis flavida</name>
    <dbReference type="NCBI Taxonomy" id="645275"/>
    <lineage>
        <taxon>Bacteria</taxon>
        <taxon>Bacillati</taxon>
        <taxon>Actinomycetota</taxon>
        <taxon>Actinomycetes</taxon>
        <taxon>Streptosporangiales</taxon>
        <taxon>Nocardiopsidaceae</taxon>
        <taxon>Murinocardiopsis</taxon>
    </lineage>
</organism>
<dbReference type="OrthoDB" id="5192901at2"/>
<reference evidence="1 2" key="1">
    <citation type="submission" date="2018-03" db="EMBL/GenBank/DDBJ databases">
        <title>Genomic Encyclopedia of Archaeal and Bacterial Type Strains, Phase II (KMG-II): from individual species to whole genera.</title>
        <authorList>
            <person name="Goeker M."/>
        </authorList>
    </citation>
    <scope>NUCLEOTIDE SEQUENCE [LARGE SCALE GENOMIC DNA]</scope>
    <source>
        <strain evidence="1 2">DSM 45312</strain>
    </source>
</reference>
<dbReference type="AlphaFoldDB" id="A0A2P8DG79"/>
<gene>
    <name evidence="1" type="ORF">CLV63_112104</name>
</gene>
<name>A0A2P8DG79_9ACTN</name>